<dbReference type="AlphaFoldDB" id="A0A1R3L2X0"/>
<evidence type="ECO:0000313" key="1">
    <source>
        <dbReference type="EMBL" id="OMP13630.1"/>
    </source>
</evidence>
<protein>
    <submittedName>
        <fullName evidence="1">Mak16</fullName>
    </submittedName>
</protein>
<dbReference type="Proteomes" id="UP000187203">
    <property type="component" value="Unassembled WGS sequence"/>
</dbReference>
<dbReference type="EMBL" id="AWUE01003700">
    <property type="protein sequence ID" value="OMP13630.1"/>
    <property type="molecule type" value="Genomic_DNA"/>
</dbReference>
<comment type="caution">
    <text evidence="1">The sequence shown here is derived from an EMBL/GenBank/DDBJ whole genome shotgun (WGS) entry which is preliminary data.</text>
</comment>
<name>A0A1R3L2X0_9ROSI</name>
<evidence type="ECO:0000313" key="2">
    <source>
        <dbReference type="Proteomes" id="UP000187203"/>
    </source>
</evidence>
<keyword evidence="2" id="KW-1185">Reference proteome</keyword>
<sequence length="82" mass="9567">MYVGQGPMFIIKSDNRVVTFGSASWKDVALENVREFIEIEKEIRLDYPSFDCFSNNLNRTLENESREESLAYIRKELSNQAL</sequence>
<reference evidence="2" key="1">
    <citation type="submission" date="2013-09" db="EMBL/GenBank/DDBJ databases">
        <title>Corchorus olitorius genome sequencing.</title>
        <authorList>
            <person name="Alam M."/>
            <person name="Haque M.S."/>
            <person name="Islam M.S."/>
            <person name="Emdad E.M."/>
            <person name="Islam M.M."/>
            <person name="Ahmed B."/>
            <person name="Halim A."/>
            <person name="Hossen Q.M.M."/>
            <person name="Hossain M.Z."/>
            <person name="Ahmed R."/>
            <person name="Khan M.M."/>
            <person name="Islam R."/>
            <person name="Rashid M.M."/>
            <person name="Khan S.A."/>
            <person name="Rahman M.S."/>
            <person name="Alam M."/>
            <person name="Yahiya A.S."/>
            <person name="Khan M.S."/>
            <person name="Azam M.S."/>
            <person name="Haque T."/>
            <person name="Lashkar M.Z.H."/>
            <person name="Akhand A.I."/>
            <person name="Morshed G."/>
            <person name="Roy S."/>
            <person name="Uddin K.S."/>
            <person name="Rabeya T."/>
            <person name="Hossain A.S."/>
            <person name="Chowdhury A."/>
            <person name="Snigdha A.R."/>
            <person name="Mortoza M.S."/>
            <person name="Matin S.A."/>
            <person name="Hoque S.M.E."/>
            <person name="Islam M.K."/>
            <person name="Roy D.K."/>
            <person name="Haider R."/>
            <person name="Moosa M.M."/>
            <person name="Elias S.M."/>
            <person name="Hasan A.M."/>
            <person name="Jahan S."/>
            <person name="Shafiuddin M."/>
            <person name="Mahmood N."/>
            <person name="Shommy N.S."/>
        </authorList>
    </citation>
    <scope>NUCLEOTIDE SEQUENCE [LARGE SCALE GENOMIC DNA]</scope>
    <source>
        <strain evidence="2">cv. O-4</strain>
    </source>
</reference>
<gene>
    <name evidence="1" type="ORF">COLO4_01264</name>
</gene>
<proteinExistence type="predicted"/>
<accession>A0A1R3L2X0</accession>
<organism evidence="1 2">
    <name type="scientific">Corchorus olitorius</name>
    <dbReference type="NCBI Taxonomy" id="93759"/>
    <lineage>
        <taxon>Eukaryota</taxon>
        <taxon>Viridiplantae</taxon>
        <taxon>Streptophyta</taxon>
        <taxon>Embryophyta</taxon>
        <taxon>Tracheophyta</taxon>
        <taxon>Spermatophyta</taxon>
        <taxon>Magnoliopsida</taxon>
        <taxon>eudicotyledons</taxon>
        <taxon>Gunneridae</taxon>
        <taxon>Pentapetalae</taxon>
        <taxon>rosids</taxon>
        <taxon>malvids</taxon>
        <taxon>Malvales</taxon>
        <taxon>Malvaceae</taxon>
        <taxon>Grewioideae</taxon>
        <taxon>Apeibeae</taxon>
        <taxon>Corchorus</taxon>
    </lineage>
</organism>